<dbReference type="EMBL" id="MCFJ01000001">
    <property type="protein sequence ID" value="ORY72150.1"/>
    <property type="molecule type" value="Genomic_DNA"/>
</dbReference>
<protein>
    <recommendedName>
        <fullName evidence="2">AB hydrolase-1 domain-containing protein</fullName>
    </recommendedName>
</protein>
<evidence type="ECO:0000313" key="4">
    <source>
        <dbReference type="Proteomes" id="UP000193689"/>
    </source>
</evidence>
<sequence length="276" mass="29136">MRFSTFAFGLVASTVSALPSTPRDLLPTIVFTPGAWHETWAFDMVRGNLSVLGFPTEAVALPSVGSTNASVGLAEDTAALRAELTTLADAGKDIVMVVHSYGGLVGSNAVEGLDYATRAAAGESGGVIMLIYMTAFASPADASLLDALGGVALPWFDYSDDGNFVTPTDPKTIFYADVDDALSAEAIAGLKQEPARIFTDDATFEPWNNDVEVGFFFTLEDQAIPYATQVAMASQFPSGYFSQTFNSSHSPFLSMPLEVATAITLASTDALLKKLL</sequence>
<dbReference type="AlphaFoldDB" id="A0A1Y2EKR6"/>
<reference evidence="3 4" key="1">
    <citation type="submission" date="2016-07" db="EMBL/GenBank/DDBJ databases">
        <title>Pervasive Adenine N6-methylation of Active Genes in Fungi.</title>
        <authorList>
            <consortium name="DOE Joint Genome Institute"/>
            <person name="Mondo S.J."/>
            <person name="Dannebaum R.O."/>
            <person name="Kuo R.C."/>
            <person name="Labutti K."/>
            <person name="Haridas S."/>
            <person name="Kuo A."/>
            <person name="Salamov A."/>
            <person name="Ahrendt S.R."/>
            <person name="Lipzen A."/>
            <person name="Sullivan W."/>
            <person name="Andreopoulos W.B."/>
            <person name="Clum A."/>
            <person name="Lindquist E."/>
            <person name="Daum C."/>
            <person name="Ramamoorthy G.K."/>
            <person name="Gryganskyi A."/>
            <person name="Culley D."/>
            <person name="Magnuson J.K."/>
            <person name="James T.Y."/>
            <person name="O'Malley M.A."/>
            <person name="Stajich J.E."/>
            <person name="Spatafora J.W."/>
            <person name="Visel A."/>
            <person name="Grigoriev I.V."/>
        </authorList>
    </citation>
    <scope>NUCLEOTIDE SEQUENCE [LARGE SCALE GENOMIC DNA]</scope>
    <source>
        <strain evidence="3 4">CBS 129021</strain>
    </source>
</reference>
<dbReference type="InterPro" id="IPR000073">
    <property type="entry name" value="AB_hydrolase_1"/>
</dbReference>
<dbReference type="InterPro" id="IPR052897">
    <property type="entry name" value="Sec-Metab_Biosynth_Hydrolase"/>
</dbReference>
<accession>A0A1Y2EKR6</accession>
<dbReference type="Proteomes" id="UP000193689">
    <property type="component" value="Unassembled WGS sequence"/>
</dbReference>
<dbReference type="OrthoDB" id="408373at2759"/>
<evidence type="ECO:0000259" key="2">
    <source>
        <dbReference type="Pfam" id="PF12697"/>
    </source>
</evidence>
<feature type="chain" id="PRO_5013164007" description="AB hydrolase-1 domain-containing protein" evidence="1">
    <location>
        <begin position="18"/>
        <end position="276"/>
    </location>
</feature>
<organism evidence="3 4">
    <name type="scientific">Pseudomassariella vexata</name>
    <dbReference type="NCBI Taxonomy" id="1141098"/>
    <lineage>
        <taxon>Eukaryota</taxon>
        <taxon>Fungi</taxon>
        <taxon>Dikarya</taxon>
        <taxon>Ascomycota</taxon>
        <taxon>Pezizomycotina</taxon>
        <taxon>Sordariomycetes</taxon>
        <taxon>Xylariomycetidae</taxon>
        <taxon>Amphisphaeriales</taxon>
        <taxon>Pseudomassariaceae</taxon>
        <taxon>Pseudomassariella</taxon>
    </lineage>
</organism>
<feature type="signal peptide" evidence="1">
    <location>
        <begin position="1"/>
        <end position="17"/>
    </location>
</feature>
<comment type="caution">
    <text evidence="3">The sequence shown here is derived from an EMBL/GenBank/DDBJ whole genome shotgun (WGS) entry which is preliminary data.</text>
</comment>
<dbReference type="InParanoid" id="A0A1Y2EKR6"/>
<dbReference type="SUPFAM" id="SSF53474">
    <property type="entry name" value="alpha/beta-Hydrolases"/>
    <property type="match status" value="1"/>
</dbReference>
<evidence type="ECO:0000313" key="3">
    <source>
        <dbReference type="EMBL" id="ORY72150.1"/>
    </source>
</evidence>
<proteinExistence type="predicted"/>
<evidence type="ECO:0000256" key="1">
    <source>
        <dbReference type="SAM" id="SignalP"/>
    </source>
</evidence>
<keyword evidence="4" id="KW-1185">Reference proteome</keyword>
<keyword evidence="1" id="KW-0732">Signal</keyword>
<dbReference type="STRING" id="1141098.A0A1Y2EKR6"/>
<dbReference type="RefSeq" id="XP_040721742.1">
    <property type="nucleotide sequence ID" value="XM_040855058.1"/>
</dbReference>
<dbReference type="PANTHER" id="PTHR37017:SF11">
    <property type="entry name" value="ESTERASE_LIPASE_THIOESTERASE DOMAIN-CONTAINING PROTEIN"/>
    <property type="match status" value="1"/>
</dbReference>
<dbReference type="InterPro" id="IPR029058">
    <property type="entry name" value="AB_hydrolase_fold"/>
</dbReference>
<dbReference type="Pfam" id="PF12697">
    <property type="entry name" value="Abhydrolase_6"/>
    <property type="match status" value="1"/>
</dbReference>
<dbReference type="Gene3D" id="3.40.50.1820">
    <property type="entry name" value="alpha/beta hydrolase"/>
    <property type="match status" value="1"/>
</dbReference>
<name>A0A1Y2EKR6_9PEZI</name>
<dbReference type="PANTHER" id="PTHR37017">
    <property type="entry name" value="AB HYDROLASE-1 DOMAIN-CONTAINING PROTEIN-RELATED"/>
    <property type="match status" value="1"/>
</dbReference>
<gene>
    <name evidence="3" type="ORF">BCR38DRAFT_331480</name>
</gene>
<dbReference type="GeneID" id="63771270"/>
<feature type="domain" description="AB hydrolase-1" evidence="2">
    <location>
        <begin position="29"/>
        <end position="261"/>
    </location>
</feature>